<feature type="region of interest" description="Disordered" evidence="8">
    <location>
        <begin position="640"/>
        <end position="799"/>
    </location>
</feature>
<dbReference type="GO" id="GO:0016887">
    <property type="term" value="F:ATP hydrolysis activity"/>
    <property type="evidence" value="ECO:0007669"/>
    <property type="project" value="RHEA"/>
</dbReference>
<dbReference type="EC" id="3.6.4.13" evidence="7"/>
<reference evidence="12 13" key="1">
    <citation type="submission" date="2019-01" db="EMBL/GenBank/DDBJ databases">
        <title>A draft genome assembly of the solar-powered sea slug Elysia chlorotica.</title>
        <authorList>
            <person name="Cai H."/>
            <person name="Li Q."/>
            <person name="Fang X."/>
            <person name="Li J."/>
            <person name="Curtis N.E."/>
            <person name="Altenburger A."/>
            <person name="Shibata T."/>
            <person name="Feng M."/>
            <person name="Maeda T."/>
            <person name="Schwartz J.A."/>
            <person name="Shigenobu S."/>
            <person name="Lundholm N."/>
            <person name="Nishiyama T."/>
            <person name="Yang H."/>
            <person name="Hasebe M."/>
            <person name="Li S."/>
            <person name="Pierce S.K."/>
            <person name="Wang J."/>
        </authorList>
    </citation>
    <scope>NUCLEOTIDE SEQUENCE [LARGE SCALE GENOMIC DNA]</scope>
    <source>
        <strain evidence="12">EC2010</strain>
        <tissue evidence="12">Whole organism of an adult</tissue>
    </source>
</reference>
<evidence type="ECO:0000256" key="3">
    <source>
        <dbReference type="ARBA" id="ARBA00022806"/>
    </source>
</evidence>
<proteinExistence type="inferred from homology"/>
<comment type="domain">
    <text evidence="7">The Q motif is unique to and characteristic of the DEAD box family of RNA helicases and controls ATP binding and hydrolysis.</text>
</comment>
<dbReference type="OrthoDB" id="10259640at2759"/>
<evidence type="ECO:0000256" key="5">
    <source>
        <dbReference type="ARBA" id="ARBA00022884"/>
    </source>
</evidence>
<keyword evidence="5 7" id="KW-0694">RNA-binding</keyword>
<dbReference type="PANTHER" id="PTHR24031">
    <property type="entry name" value="RNA HELICASE"/>
    <property type="match status" value="1"/>
</dbReference>
<feature type="domain" description="DEAD-box RNA helicase Q" evidence="11">
    <location>
        <begin position="66"/>
        <end position="94"/>
    </location>
</feature>
<evidence type="ECO:0000259" key="9">
    <source>
        <dbReference type="PROSITE" id="PS51192"/>
    </source>
</evidence>
<evidence type="ECO:0000256" key="6">
    <source>
        <dbReference type="PROSITE-ProRule" id="PRU00552"/>
    </source>
</evidence>
<dbReference type="InterPro" id="IPR001650">
    <property type="entry name" value="Helicase_C-like"/>
</dbReference>
<dbReference type="PROSITE" id="PS00039">
    <property type="entry name" value="DEAD_ATP_HELICASE"/>
    <property type="match status" value="1"/>
</dbReference>
<evidence type="ECO:0000259" key="11">
    <source>
        <dbReference type="PROSITE" id="PS51195"/>
    </source>
</evidence>
<dbReference type="CDD" id="cd18787">
    <property type="entry name" value="SF2_C_DEAD"/>
    <property type="match status" value="1"/>
</dbReference>
<evidence type="ECO:0000256" key="4">
    <source>
        <dbReference type="ARBA" id="ARBA00022840"/>
    </source>
</evidence>
<feature type="compositionally biased region" description="Acidic residues" evidence="8">
    <location>
        <begin position="771"/>
        <end position="798"/>
    </location>
</feature>
<dbReference type="InterPro" id="IPR000629">
    <property type="entry name" value="RNA-helicase_DEAD-box_CS"/>
</dbReference>
<dbReference type="Gene3D" id="3.40.50.300">
    <property type="entry name" value="P-loop containing nucleotide triphosphate hydrolases"/>
    <property type="match status" value="2"/>
</dbReference>
<dbReference type="Proteomes" id="UP000271974">
    <property type="component" value="Unassembled WGS sequence"/>
</dbReference>
<dbReference type="EMBL" id="RQTK01000084">
    <property type="protein sequence ID" value="RUS88385.1"/>
    <property type="molecule type" value="Genomic_DNA"/>
</dbReference>
<dbReference type="PROSITE" id="PS51194">
    <property type="entry name" value="HELICASE_CTER"/>
    <property type="match status" value="1"/>
</dbReference>
<feature type="compositionally biased region" description="Acidic residues" evidence="8">
    <location>
        <begin position="726"/>
        <end position="758"/>
    </location>
</feature>
<feature type="short sequence motif" description="Q motif" evidence="6">
    <location>
        <begin position="66"/>
        <end position="94"/>
    </location>
</feature>
<dbReference type="SMART" id="SM00487">
    <property type="entry name" value="DEXDc"/>
    <property type="match status" value="1"/>
</dbReference>
<keyword evidence="3 7" id="KW-0347">Helicase</keyword>
<dbReference type="InterPro" id="IPR011545">
    <property type="entry name" value="DEAD/DEAH_box_helicase_dom"/>
</dbReference>
<dbReference type="PROSITE" id="PS51195">
    <property type="entry name" value="Q_MOTIF"/>
    <property type="match status" value="1"/>
</dbReference>
<keyword evidence="2 7" id="KW-0378">Hydrolase</keyword>
<keyword evidence="1 7" id="KW-0547">Nucleotide-binding</keyword>
<dbReference type="PROSITE" id="PS51192">
    <property type="entry name" value="HELICASE_ATP_BIND_1"/>
    <property type="match status" value="1"/>
</dbReference>
<dbReference type="GO" id="GO:0005524">
    <property type="term" value="F:ATP binding"/>
    <property type="evidence" value="ECO:0007669"/>
    <property type="project" value="UniProtKB-UniRule"/>
</dbReference>
<dbReference type="Pfam" id="PF00271">
    <property type="entry name" value="Helicase_C"/>
    <property type="match status" value="1"/>
</dbReference>
<dbReference type="InterPro" id="IPR025313">
    <property type="entry name" value="SPB4-like_CTE"/>
</dbReference>
<feature type="compositionally biased region" description="Basic residues" evidence="8">
    <location>
        <begin position="1"/>
        <end position="19"/>
    </location>
</feature>
<feature type="region of interest" description="Disordered" evidence="8">
    <location>
        <begin position="518"/>
        <end position="588"/>
    </location>
</feature>
<dbReference type="GO" id="GO:0003724">
    <property type="term" value="F:RNA helicase activity"/>
    <property type="evidence" value="ECO:0007669"/>
    <property type="project" value="UniProtKB-EC"/>
</dbReference>
<feature type="region of interest" description="Disordered" evidence="8">
    <location>
        <begin position="1"/>
        <end position="42"/>
    </location>
</feature>
<evidence type="ECO:0000256" key="7">
    <source>
        <dbReference type="RuleBase" id="RU365068"/>
    </source>
</evidence>
<dbReference type="SUPFAM" id="SSF52540">
    <property type="entry name" value="P-loop containing nucleoside triphosphate hydrolases"/>
    <property type="match status" value="1"/>
</dbReference>
<accession>A0A433U3J4</accession>
<dbReference type="AlphaFoldDB" id="A0A433U3J4"/>
<feature type="domain" description="Helicase ATP-binding" evidence="9">
    <location>
        <begin position="97"/>
        <end position="271"/>
    </location>
</feature>
<feature type="domain" description="Helicase C-terminal" evidence="10">
    <location>
        <begin position="284"/>
        <end position="449"/>
    </location>
</feature>
<evidence type="ECO:0000256" key="2">
    <source>
        <dbReference type="ARBA" id="ARBA00022801"/>
    </source>
</evidence>
<evidence type="ECO:0000313" key="12">
    <source>
        <dbReference type="EMBL" id="RUS88385.1"/>
    </source>
</evidence>
<feature type="compositionally biased region" description="Acidic residues" evidence="8">
    <location>
        <begin position="533"/>
        <end position="551"/>
    </location>
</feature>
<comment type="caution">
    <text evidence="12">The sequence shown here is derived from an EMBL/GenBank/DDBJ whole genome shotgun (WGS) entry which is preliminary data.</text>
</comment>
<evidence type="ECO:0000256" key="1">
    <source>
        <dbReference type="ARBA" id="ARBA00022741"/>
    </source>
</evidence>
<evidence type="ECO:0000256" key="8">
    <source>
        <dbReference type="SAM" id="MobiDB-lite"/>
    </source>
</evidence>
<evidence type="ECO:0000259" key="10">
    <source>
        <dbReference type="PROSITE" id="PS51194"/>
    </source>
</evidence>
<dbReference type="SMART" id="SM01178">
    <property type="entry name" value="DUF4217"/>
    <property type="match status" value="1"/>
</dbReference>
<organism evidence="12 13">
    <name type="scientific">Elysia chlorotica</name>
    <name type="common">Eastern emerald elysia</name>
    <name type="synonym">Sea slug</name>
    <dbReference type="NCBI Taxonomy" id="188477"/>
    <lineage>
        <taxon>Eukaryota</taxon>
        <taxon>Metazoa</taxon>
        <taxon>Spiralia</taxon>
        <taxon>Lophotrochozoa</taxon>
        <taxon>Mollusca</taxon>
        <taxon>Gastropoda</taxon>
        <taxon>Heterobranchia</taxon>
        <taxon>Euthyneura</taxon>
        <taxon>Panpulmonata</taxon>
        <taxon>Sacoglossa</taxon>
        <taxon>Placobranchoidea</taxon>
        <taxon>Plakobranchidae</taxon>
        <taxon>Elysia</taxon>
    </lineage>
</organism>
<dbReference type="STRING" id="188477.A0A433U3J4"/>
<feature type="compositionally biased region" description="Acidic residues" evidence="8">
    <location>
        <begin position="572"/>
        <end position="583"/>
    </location>
</feature>
<dbReference type="GO" id="GO:0003723">
    <property type="term" value="F:RNA binding"/>
    <property type="evidence" value="ECO:0007669"/>
    <property type="project" value="UniProtKB-UniRule"/>
</dbReference>
<keyword evidence="4 7" id="KW-0067">ATP-binding</keyword>
<dbReference type="Pfam" id="PF00270">
    <property type="entry name" value="DEAD"/>
    <property type="match status" value="1"/>
</dbReference>
<dbReference type="InterPro" id="IPR014014">
    <property type="entry name" value="RNA_helicase_DEAD_Q_motif"/>
</dbReference>
<evidence type="ECO:0000313" key="13">
    <source>
        <dbReference type="Proteomes" id="UP000271974"/>
    </source>
</evidence>
<dbReference type="SMART" id="SM00490">
    <property type="entry name" value="HELICc"/>
    <property type="match status" value="1"/>
</dbReference>
<dbReference type="InterPro" id="IPR027417">
    <property type="entry name" value="P-loop_NTPase"/>
</dbReference>
<comment type="function">
    <text evidence="7">RNA helicase.</text>
</comment>
<dbReference type="InterPro" id="IPR014001">
    <property type="entry name" value="Helicase_ATP-bd"/>
</dbReference>
<dbReference type="CDD" id="cd17941">
    <property type="entry name" value="DEADc_DDX10"/>
    <property type="match status" value="1"/>
</dbReference>
<gene>
    <name evidence="12" type="ORF">EGW08_003841</name>
</gene>
<name>A0A433U3J4_ELYCH</name>
<feature type="compositionally biased region" description="Basic and acidic residues" evidence="8">
    <location>
        <begin position="659"/>
        <end position="705"/>
    </location>
</feature>
<comment type="catalytic activity">
    <reaction evidence="7">
        <text>ATP + H2O = ADP + phosphate + H(+)</text>
        <dbReference type="Rhea" id="RHEA:13065"/>
        <dbReference type="ChEBI" id="CHEBI:15377"/>
        <dbReference type="ChEBI" id="CHEBI:15378"/>
        <dbReference type="ChEBI" id="CHEBI:30616"/>
        <dbReference type="ChEBI" id="CHEBI:43474"/>
        <dbReference type="ChEBI" id="CHEBI:456216"/>
        <dbReference type="EC" id="3.6.4.13"/>
    </reaction>
</comment>
<sequence length="817" mass="93271">MKGKMQKFSGAKKKTVATKRTKDFRKIQEKRKKKKETDDPEIEVLSSRLWPPFGHPKEEINPADIKAFTDLPISKKTLEGLKTHNFTTPTDIQRESLMFGLKGHDILGAAKTGSGKTLAFLIPILETLFKQRYTPSFGMAALVISPTRELAFQSFDVLKKIGKLHDLSFGLVTGGMPLKEEAQRMHSTNVVICTPGRLLQHFEQTPNFTADELKILVLDEADRILHMGFKDTMNAILESLPKQRQTLLFSATQTKSVKDLARLSLKKPIYVSVHEKAKETTPATLDQRYIICEMQDKVNTLWSFLRSHRHKKILVFLSCCKQTRYLYQVLRKMHPGLTVLCLHGHMKQHQRMEVYHNFSRKQHAVLLATDVAARGLDFPVVNWVVQMDKPENTDTYIHRVGRTARYEKSGEALLVLLPSEEDKMVEDLRKRKIPIVKLKVSKKRVFDVTKKLESICASEKDMKDSAQKAFLSVMKTLYVLDKPSFESVDAEAFAASLGLVQAPRLPFLEKSKKVGVMSTKEDSLSAQDQDDKKDDDENTSSEEEESDDDEEKEKILKKMKKDGPTLNFGVISDEDDDNDEDNKDDGGIYKVIKNVTEEHEIREDEQVALVDDGTSRKKKSRAKEKLKLLKYTKRVMFDEEGNVEKEESGDEEQGLNIDAAKKRMRDQDRLDKEEHRRRIREMHREKRLKEKEKRRLAELEKRGQEAEETEVVLGSGSCENERDDSAMEDGGAETDDDDDDNEGNDQMESDDTDSDSEEEPVRKRRKLKADEADDDEEGSESADEENSEPEEDDDEDVETQTIAREEEAVLALLGGKG</sequence>
<protein>
    <recommendedName>
        <fullName evidence="7">ATP-dependent RNA helicase</fullName>
        <ecNumber evidence="7">3.6.4.13</ecNumber>
    </recommendedName>
</protein>
<comment type="similarity">
    <text evidence="7">Belongs to the DEAD box helicase family.</text>
</comment>
<keyword evidence="13" id="KW-1185">Reference proteome</keyword>